<dbReference type="InterPro" id="IPR028994">
    <property type="entry name" value="Integrin_alpha_N"/>
</dbReference>
<dbReference type="InterPro" id="IPR013519">
    <property type="entry name" value="Int_alpha_beta-p"/>
</dbReference>
<dbReference type="EC" id="3.1.4.50" evidence="3"/>
<evidence type="ECO:0000256" key="6">
    <source>
        <dbReference type="ARBA" id="ARBA00022729"/>
    </source>
</evidence>
<dbReference type="GO" id="GO:0031012">
    <property type="term" value="C:extracellular matrix"/>
    <property type="evidence" value="ECO:0007669"/>
    <property type="project" value="TreeGrafter"/>
</dbReference>
<dbReference type="PRINTS" id="PR00718">
    <property type="entry name" value="PHPHLIPASED"/>
</dbReference>
<comment type="catalytic activity">
    <reaction evidence="11">
        <text>a 6-(alpha-D-glucosaminyl)-1-(1,2-diacyl-sn-glycero-3-phospho)-1D-myo-inositol + H2O = 6-(alpha-D-glucosaminyl)-1D-myo-inositol + a 1,2-diacyl-sn-glycero-3-phosphate + H(+)</text>
        <dbReference type="Rhea" id="RHEA:10832"/>
        <dbReference type="ChEBI" id="CHEBI:15377"/>
        <dbReference type="ChEBI" id="CHEBI:15378"/>
        <dbReference type="ChEBI" id="CHEBI:57997"/>
        <dbReference type="ChEBI" id="CHEBI:58608"/>
        <dbReference type="ChEBI" id="CHEBI:58700"/>
        <dbReference type="EC" id="3.1.4.50"/>
    </reaction>
</comment>
<evidence type="ECO:0000313" key="14">
    <source>
        <dbReference type="EMBL" id="CAG2203495.1"/>
    </source>
</evidence>
<evidence type="ECO:0000256" key="7">
    <source>
        <dbReference type="ARBA" id="ARBA00022737"/>
    </source>
</evidence>
<keyword evidence="9" id="KW-0325">Glycoprotein</keyword>
<evidence type="ECO:0000259" key="13">
    <source>
        <dbReference type="Pfam" id="PF00882"/>
    </source>
</evidence>
<feature type="repeat" description="FG-GAP" evidence="12">
    <location>
        <begin position="338"/>
        <end position="400"/>
    </location>
</feature>
<dbReference type="Pfam" id="PF00882">
    <property type="entry name" value="Zn_dep_PLPC"/>
    <property type="match status" value="1"/>
</dbReference>
<sequence length="822" mass="92900">MQFIPYGSGCGTVTHMLISGRAREFYDANDKYNDYRQLLDKHRDALQAGSGYPDSFMVLLVLEINSTIKTYPQPWDLETEKLVVFLFGIVSHQTADILWHSLGISQGFLTTMGDINFHGDYTSAHHFGDLGGEFVSLIDLDADLVVDLKQKWYIPSKDLFNIYREFYGTTKITLSDIETCSSWILLEGVGEALAKSEIYSAVVDRSPFLVEEMENYFVGGVNDMVGWTQRSWNNVVTMLNKGTDVCNLPYNPLFVTCNTSSTFKYTHEEKIRNGYYVNRGKHGLTQEDFNITKTARGINIELGQKLKNEIQWKYKEISKLKRKLFRERKIESEKKKSNIPTTKLMVNGSYARFGWSISSGDVNKDGYNDVVIGSPGYSHVNNWQTGRIYIVYGSESRTDVFNTEAINLDAHKLEQLNVTFIEGADKKQSRFGTSVTVLDIDLDGVEDVVVSSPSYWNDSPLDYNGLVSVYLGQLNKREYSKPDIVITCKVKYCNLGYSLNKADVNNDGFPDLLIGSPYYSAGYEQSGIVAVLMASKNIKAKSVFEFEKLQTKLLPEKQQPYAWFGHSITSKGNMVMVSSPNYKKCFLSNCSYSQNDIQVIGQSHIFSFDKKQPNLTLTGSSLFQSTGYSVDIGFPYDKENLVIAYSIPGNDVDGRFNYFKEDIYRAGSVVLVNYTSKDGNILAQFDGNRKYARFGQVVKFCDLNGDGFDDFIISEPNRIKDRSEWQYIKNGRIYVFYGGSQMPSGKATFSTACDQEQPCPSNVANFTSDSLNEQSNNGNFVYNVSDKHGTYLYSSDVASDAGFYHHGAGRRSGVVWRYYFKH</sequence>
<dbReference type="SMART" id="SM00191">
    <property type="entry name" value="Int_alpha"/>
    <property type="match status" value="4"/>
</dbReference>
<evidence type="ECO:0000256" key="8">
    <source>
        <dbReference type="ARBA" id="ARBA00022801"/>
    </source>
</evidence>
<feature type="domain" description="Phospholipase C/D" evidence="13">
    <location>
        <begin position="14"/>
        <end position="151"/>
    </location>
</feature>
<dbReference type="Proteomes" id="UP000683360">
    <property type="component" value="Unassembled WGS sequence"/>
</dbReference>
<dbReference type="InterPro" id="IPR013517">
    <property type="entry name" value="FG-GAP"/>
</dbReference>
<dbReference type="AlphaFoldDB" id="A0A8S3RED8"/>
<evidence type="ECO:0000256" key="9">
    <source>
        <dbReference type="ARBA" id="ARBA00023180"/>
    </source>
</evidence>
<proteinExistence type="inferred from homology"/>
<keyword evidence="15" id="KW-1185">Reference proteome</keyword>
<reference evidence="14" key="1">
    <citation type="submission" date="2021-03" db="EMBL/GenBank/DDBJ databases">
        <authorList>
            <person name="Bekaert M."/>
        </authorList>
    </citation>
    <scope>NUCLEOTIDE SEQUENCE</scope>
</reference>
<protein>
    <recommendedName>
        <fullName evidence="4">Phosphatidylinositol-glycan-specific phospholipase D</fullName>
        <ecNumber evidence="3">3.1.4.50</ecNumber>
    </recommendedName>
    <alternativeName>
        <fullName evidence="10">Glycosyl-phosphatidylinositol-specific phospholipase D</fullName>
    </alternativeName>
</protein>
<feature type="repeat" description="FG-GAP" evidence="12">
    <location>
        <begin position="417"/>
        <end position="479"/>
    </location>
</feature>
<accession>A0A8S3RED8</accession>
<keyword evidence="6" id="KW-0732">Signal</keyword>
<evidence type="ECO:0000256" key="2">
    <source>
        <dbReference type="ARBA" id="ARBA00008652"/>
    </source>
</evidence>
<evidence type="ECO:0000313" key="15">
    <source>
        <dbReference type="Proteomes" id="UP000683360"/>
    </source>
</evidence>
<comment type="caution">
    <text evidence="14">The sequence shown here is derived from an EMBL/GenBank/DDBJ whole genome shotgun (WGS) entry which is preliminary data.</text>
</comment>
<dbReference type="PANTHER" id="PTHR23221">
    <property type="entry name" value="GLYCOSYLPHOSPHATIDYLINOSITOL PHOSPHOLIPASE D"/>
    <property type="match status" value="1"/>
</dbReference>
<dbReference type="SUPFAM" id="SSF69318">
    <property type="entry name" value="Integrin alpha N-terminal domain"/>
    <property type="match status" value="2"/>
</dbReference>
<dbReference type="GO" id="GO:0005615">
    <property type="term" value="C:extracellular space"/>
    <property type="evidence" value="ECO:0007669"/>
    <property type="project" value="TreeGrafter"/>
</dbReference>
<feature type="repeat" description="FG-GAP" evidence="12">
    <location>
        <begin position="481"/>
        <end position="541"/>
    </location>
</feature>
<dbReference type="InterPro" id="IPR029002">
    <property type="entry name" value="PLPC/GPLD1"/>
</dbReference>
<dbReference type="PROSITE" id="PS51470">
    <property type="entry name" value="FG_GAP"/>
    <property type="match status" value="3"/>
</dbReference>
<dbReference type="PANTHER" id="PTHR23221:SF7">
    <property type="entry name" value="PHOSPHATIDYLINOSITOL-GLYCAN-SPECIFIC PHOSPHOLIPASE D"/>
    <property type="match status" value="1"/>
</dbReference>
<keyword evidence="5" id="KW-0964">Secreted</keyword>
<keyword evidence="7" id="KW-0677">Repeat</keyword>
<name>A0A8S3RED8_MYTED</name>
<dbReference type="OrthoDB" id="5317514at2759"/>
<dbReference type="InterPro" id="IPR001028">
    <property type="entry name" value="Gprt_PLipase_D"/>
</dbReference>
<comment type="similarity">
    <text evidence="2">Belongs to the GPLD1 family.</text>
</comment>
<dbReference type="EMBL" id="CAJPWZ010000921">
    <property type="protein sequence ID" value="CAG2203495.1"/>
    <property type="molecule type" value="Genomic_DNA"/>
</dbReference>
<evidence type="ECO:0000256" key="5">
    <source>
        <dbReference type="ARBA" id="ARBA00022525"/>
    </source>
</evidence>
<evidence type="ECO:0000256" key="11">
    <source>
        <dbReference type="ARBA" id="ARBA00093237"/>
    </source>
</evidence>
<evidence type="ECO:0000256" key="10">
    <source>
        <dbReference type="ARBA" id="ARBA00029753"/>
    </source>
</evidence>
<evidence type="ECO:0000256" key="4">
    <source>
        <dbReference type="ARBA" id="ARBA00015988"/>
    </source>
</evidence>
<organism evidence="14 15">
    <name type="scientific">Mytilus edulis</name>
    <name type="common">Blue mussel</name>
    <dbReference type="NCBI Taxonomy" id="6550"/>
    <lineage>
        <taxon>Eukaryota</taxon>
        <taxon>Metazoa</taxon>
        <taxon>Spiralia</taxon>
        <taxon>Lophotrochozoa</taxon>
        <taxon>Mollusca</taxon>
        <taxon>Bivalvia</taxon>
        <taxon>Autobranchia</taxon>
        <taxon>Pteriomorphia</taxon>
        <taxon>Mytilida</taxon>
        <taxon>Mytiloidea</taxon>
        <taxon>Mytilidae</taxon>
        <taxon>Mytilinae</taxon>
        <taxon>Mytilus</taxon>
    </lineage>
</organism>
<evidence type="ECO:0000256" key="12">
    <source>
        <dbReference type="PROSITE-ProRule" id="PRU00803"/>
    </source>
</evidence>
<comment type="subcellular location">
    <subcellularLocation>
        <location evidence="1">Secreted</location>
    </subcellularLocation>
</comment>
<evidence type="ECO:0000256" key="3">
    <source>
        <dbReference type="ARBA" id="ARBA00012284"/>
    </source>
</evidence>
<evidence type="ECO:0000256" key="1">
    <source>
        <dbReference type="ARBA" id="ARBA00004613"/>
    </source>
</evidence>
<keyword evidence="8 14" id="KW-0378">Hydrolase</keyword>
<dbReference type="Gene3D" id="2.130.10.130">
    <property type="entry name" value="Integrin alpha, N-terminal"/>
    <property type="match status" value="3"/>
</dbReference>
<dbReference type="GO" id="GO:0004621">
    <property type="term" value="F:glycosylphosphatidylinositol phospholipase D activity"/>
    <property type="evidence" value="ECO:0007669"/>
    <property type="project" value="UniProtKB-EC"/>
</dbReference>
<dbReference type="Pfam" id="PF01839">
    <property type="entry name" value="FG-GAP"/>
    <property type="match status" value="2"/>
</dbReference>
<gene>
    <name evidence="14" type="ORF">MEDL_17993</name>
</gene>